<proteinExistence type="predicted"/>
<reference evidence="2" key="1">
    <citation type="journal article" date="2020" name="G3 (Bethesda)">
        <title>High-Quality Assemblies for Three Invasive Social Wasps from the &lt;i&gt;Vespula&lt;/i&gt; Genus.</title>
        <authorList>
            <person name="Harrop T.W.R."/>
            <person name="Guhlin J."/>
            <person name="McLaughlin G.M."/>
            <person name="Permina E."/>
            <person name="Stockwell P."/>
            <person name="Gilligan J."/>
            <person name="Le Lec M.F."/>
            <person name="Gruber M.A.M."/>
            <person name="Quinn O."/>
            <person name="Lovegrove M."/>
            <person name="Duncan E.J."/>
            <person name="Remnant E.J."/>
            <person name="Van Eeckhoven J."/>
            <person name="Graham B."/>
            <person name="Knapp R.A."/>
            <person name="Langford K.W."/>
            <person name="Kronenberg Z."/>
            <person name="Press M.O."/>
            <person name="Eacker S.M."/>
            <person name="Wilson-Rankin E.E."/>
            <person name="Purcell J."/>
            <person name="Lester P.J."/>
            <person name="Dearden P.K."/>
        </authorList>
    </citation>
    <scope>NUCLEOTIDE SEQUENCE</scope>
    <source>
        <strain evidence="2">Linc-1</strain>
    </source>
</reference>
<keyword evidence="3" id="KW-1185">Reference proteome</keyword>
<dbReference type="AlphaFoldDB" id="A0A834NML5"/>
<dbReference type="EMBL" id="JACSDZ010000002">
    <property type="protein sequence ID" value="KAF7414085.1"/>
    <property type="molecule type" value="Genomic_DNA"/>
</dbReference>
<evidence type="ECO:0000256" key="1">
    <source>
        <dbReference type="SAM" id="MobiDB-lite"/>
    </source>
</evidence>
<feature type="compositionally biased region" description="Basic and acidic residues" evidence="1">
    <location>
        <begin position="84"/>
        <end position="96"/>
    </location>
</feature>
<accession>A0A834NML5</accession>
<feature type="region of interest" description="Disordered" evidence="1">
    <location>
        <begin position="49"/>
        <end position="157"/>
    </location>
</feature>
<evidence type="ECO:0000313" key="2">
    <source>
        <dbReference type="EMBL" id="KAF7414085.1"/>
    </source>
</evidence>
<comment type="caution">
    <text evidence="2">The sequence shown here is derived from an EMBL/GenBank/DDBJ whole genome shotgun (WGS) entry which is preliminary data.</text>
</comment>
<feature type="compositionally biased region" description="Basic and acidic residues" evidence="1">
    <location>
        <begin position="142"/>
        <end position="157"/>
    </location>
</feature>
<protein>
    <submittedName>
        <fullName evidence="2">Uncharacterized protein</fullName>
    </submittedName>
</protein>
<sequence length="157" mass="17366">MAVVELLPGVSEGGGGGSTIKSTPKCFADNAIPWTKLLGVTAYIESRRGIQETPSRRIFEVPREKQAAEARMSDSEGSSVRSVLDSEKFEAEKSEEGSEPVPTWQNHPCDEKKGEFEKLLQSMMDSRESSQEEAEKEENEVDEKNTIEDAKKAIPEC</sequence>
<organism evidence="2 3">
    <name type="scientific">Vespula germanica</name>
    <name type="common">German yellow jacket</name>
    <name type="synonym">Paravespula germanica</name>
    <dbReference type="NCBI Taxonomy" id="30212"/>
    <lineage>
        <taxon>Eukaryota</taxon>
        <taxon>Metazoa</taxon>
        <taxon>Ecdysozoa</taxon>
        <taxon>Arthropoda</taxon>
        <taxon>Hexapoda</taxon>
        <taxon>Insecta</taxon>
        <taxon>Pterygota</taxon>
        <taxon>Neoptera</taxon>
        <taxon>Endopterygota</taxon>
        <taxon>Hymenoptera</taxon>
        <taxon>Apocrita</taxon>
        <taxon>Aculeata</taxon>
        <taxon>Vespoidea</taxon>
        <taxon>Vespidae</taxon>
        <taxon>Vespinae</taxon>
        <taxon>Vespula</taxon>
    </lineage>
</organism>
<gene>
    <name evidence="2" type="ORF">HZH68_002574</name>
</gene>
<dbReference type="Proteomes" id="UP000617340">
    <property type="component" value="Unassembled WGS sequence"/>
</dbReference>
<feature type="compositionally biased region" description="Basic and acidic residues" evidence="1">
    <location>
        <begin position="108"/>
        <end position="118"/>
    </location>
</feature>
<feature type="compositionally biased region" description="Acidic residues" evidence="1">
    <location>
        <begin position="131"/>
        <end position="141"/>
    </location>
</feature>
<name>A0A834NML5_VESGE</name>
<feature type="compositionally biased region" description="Basic and acidic residues" evidence="1">
    <location>
        <begin position="49"/>
        <end position="74"/>
    </location>
</feature>
<evidence type="ECO:0000313" key="3">
    <source>
        <dbReference type="Proteomes" id="UP000617340"/>
    </source>
</evidence>